<comment type="caution">
    <text evidence="2">The sequence shown here is derived from an EMBL/GenBank/DDBJ whole genome shotgun (WGS) entry which is preliminary data.</text>
</comment>
<organism evidence="2 3">
    <name type="scientific">Liparis tanakae</name>
    <name type="common">Tanaka's snailfish</name>
    <dbReference type="NCBI Taxonomy" id="230148"/>
    <lineage>
        <taxon>Eukaryota</taxon>
        <taxon>Metazoa</taxon>
        <taxon>Chordata</taxon>
        <taxon>Craniata</taxon>
        <taxon>Vertebrata</taxon>
        <taxon>Euteleostomi</taxon>
        <taxon>Actinopterygii</taxon>
        <taxon>Neopterygii</taxon>
        <taxon>Teleostei</taxon>
        <taxon>Neoteleostei</taxon>
        <taxon>Acanthomorphata</taxon>
        <taxon>Eupercaria</taxon>
        <taxon>Perciformes</taxon>
        <taxon>Cottioidei</taxon>
        <taxon>Cottales</taxon>
        <taxon>Liparidae</taxon>
        <taxon>Liparis</taxon>
    </lineage>
</organism>
<evidence type="ECO:0000256" key="1">
    <source>
        <dbReference type="SAM" id="SignalP"/>
    </source>
</evidence>
<feature type="signal peptide" evidence="1">
    <location>
        <begin position="1"/>
        <end position="49"/>
    </location>
</feature>
<evidence type="ECO:0000313" key="2">
    <source>
        <dbReference type="EMBL" id="TNN58931.1"/>
    </source>
</evidence>
<keyword evidence="1" id="KW-0732">Signal</keyword>
<accession>A0A4Z2H016</accession>
<sequence length="112" mass="11507">MRREAELGRGAALLAQGGVGARRLGPGGGGRRGVLPLGVLLLLLVAGQAEEEAEDGFQIAITDLCGANGGISKREKAQAWLGLARPGSAWLGLARPGSAWLGLARVQLSRSR</sequence>
<dbReference type="AlphaFoldDB" id="A0A4Z2H016"/>
<dbReference type="Proteomes" id="UP000314294">
    <property type="component" value="Unassembled WGS sequence"/>
</dbReference>
<protein>
    <submittedName>
        <fullName evidence="2">Uncharacterized protein</fullName>
    </submittedName>
</protein>
<name>A0A4Z2H016_9TELE</name>
<proteinExistence type="predicted"/>
<feature type="chain" id="PRO_5021434501" evidence="1">
    <location>
        <begin position="50"/>
        <end position="112"/>
    </location>
</feature>
<gene>
    <name evidence="2" type="ORF">EYF80_030844</name>
</gene>
<evidence type="ECO:0000313" key="3">
    <source>
        <dbReference type="Proteomes" id="UP000314294"/>
    </source>
</evidence>
<reference evidence="2 3" key="1">
    <citation type="submission" date="2019-03" db="EMBL/GenBank/DDBJ databases">
        <title>First draft genome of Liparis tanakae, snailfish: a comprehensive survey of snailfish specific genes.</title>
        <authorList>
            <person name="Kim W."/>
            <person name="Song I."/>
            <person name="Jeong J.-H."/>
            <person name="Kim D."/>
            <person name="Kim S."/>
            <person name="Ryu S."/>
            <person name="Song J.Y."/>
            <person name="Lee S.K."/>
        </authorList>
    </citation>
    <scope>NUCLEOTIDE SEQUENCE [LARGE SCALE GENOMIC DNA]</scope>
    <source>
        <tissue evidence="2">Muscle</tissue>
    </source>
</reference>
<keyword evidence="3" id="KW-1185">Reference proteome</keyword>
<dbReference type="EMBL" id="SRLO01000367">
    <property type="protein sequence ID" value="TNN58931.1"/>
    <property type="molecule type" value="Genomic_DNA"/>
</dbReference>